<dbReference type="PANTHER" id="PTHR38663">
    <property type="match status" value="1"/>
</dbReference>
<dbReference type="RefSeq" id="WP_127760118.1">
    <property type="nucleotide sequence ID" value="NZ_CP026095.1"/>
</dbReference>
<dbReference type="EMBL" id="CP026095">
    <property type="protein sequence ID" value="AZV42695.1"/>
    <property type="molecule type" value="Genomic_DNA"/>
</dbReference>
<dbReference type="Gene3D" id="3.50.50.60">
    <property type="entry name" value="FAD/NAD(P)-binding domain"/>
    <property type="match status" value="1"/>
</dbReference>
<dbReference type="OrthoDB" id="370110at2"/>
<evidence type="ECO:0000313" key="1">
    <source>
        <dbReference type="EMBL" id="AZV42695.1"/>
    </source>
</evidence>
<dbReference type="Pfam" id="PF13738">
    <property type="entry name" value="Pyr_redox_3"/>
    <property type="match status" value="1"/>
</dbReference>
<dbReference type="AlphaFoldDB" id="A0A3T0KR13"/>
<evidence type="ECO:0000313" key="2">
    <source>
        <dbReference type="Proteomes" id="UP000283095"/>
    </source>
</evidence>
<proteinExistence type="predicted"/>
<dbReference type="InterPro" id="IPR036188">
    <property type="entry name" value="FAD/NAD-bd_sf"/>
</dbReference>
<dbReference type="SUPFAM" id="SSF51905">
    <property type="entry name" value="FAD/NAD(P)-binding domain"/>
    <property type="match status" value="1"/>
</dbReference>
<dbReference type="KEGG" id="pasa:BAOM_2086"/>
<dbReference type="Proteomes" id="UP000283095">
    <property type="component" value="Chromosome"/>
</dbReference>
<gene>
    <name evidence="1" type="ORF">BAOM_2086</name>
</gene>
<sequence length="391" mass="43715">MFDWIIIGGGIQGMTMATFLLKAGKTTVDHLAIVDMNDEPLARWKKCTEVISMPYLRSPSVHHLDVKPFSLQTYVKKNALHWNTAFYGRYKRPSLAAFNEHCEHLIEDLSLKQAWIQGKVIAVAKTETGWTVHLSNGGELIGQKLVLAMGIGEQPYWPIWAEELKQNHESSVFHIFDGKLPAIEQLQGPITIIGGGISSVHLALKLSGSHPNEVTLLKRHPFRVYDFDSDPAWLGPKNQLSFRKLKSFQKRREQIIQARHKGSIPPDLHMKLLNRVKQGTLCLLDGEVEQAEYRNGKINLHDKNGNLIEQTGTVLLATGFKPSLPGKEWLSPVIDTYQLCCSECGYPIVSRSLQWGPDLYVIGALAELEIGPIARNISGARYAAGRIVDSL</sequence>
<reference evidence="1 2" key="1">
    <citation type="submission" date="2018-01" db="EMBL/GenBank/DDBJ databases">
        <title>Bacillus asahii Genome sequencing and assembly.</title>
        <authorList>
            <person name="Jiang H."/>
            <person name="Feng Y."/>
            <person name="Zhao F."/>
            <person name="Lin X."/>
        </authorList>
    </citation>
    <scope>NUCLEOTIDE SEQUENCE [LARGE SCALE GENOMIC DNA]</scope>
    <source>
        <strain evidence="1 2">OM18</strain>
    </source>
</reference>
<dbReference type="PANTHER" id="PTHR38663:SF1">
    <property type="entry name" value="L-ORNITHINE N(5)-MONOOXYGENASE"/>
    <property type="match status" value="1"/>
</dbReference>
<accession>A0A3T0KR13</accession>
<name>A0A3T0KR13_9BACI</name>
<organism evidence="1 2">
    <name type="scientific">Peribacillus asahii</name>
    <dbReference type="NCBI Taxonomy" id="228899"/>
    <lineage>
        <taxon>Bacteria</taxon>
        <taxon>Bacillati</taxon>
        <taxon>Bacillota</taxon>
        <taxon>Bacilli</taxon>
        <taxon>Bacillales</taxon>
        <taxon>Bacillaceae</taxon>
        <taxon>Peribacillus</taxon>
    </lineage>
</organism>
<dbReference type="PRINTS" id="PR00368">
    <property type="entry name" value="FADPNR"/>
</dbReference>
<protein>
    <submittedName>
        <fullName evidence="1">Uncharacterized protein</fullName>
    </submittedName>
</protein>